<keyword evidence="2" id="KW-0472">Membrane</keyword>
<evidence type="ECO:0000256" key="2">
    <source>
        <dbReference type="SAM" id="Phobius"/>
    </source>
</evidence>
<keyword evidence="4" id="KW-1185">Reference proteome</keyword>
<evidence type="ECO:0000313" key="4">
    <source>
        <dbReference type="Proteomes" id="UP000242287"/>
    </source>
</evidence>
<feature type="compositionally biased region" description="Polar residues" evidence="1">
    <location>
        <begin position="243"/>
        <end position="258"/>
    </location>
</feature>
<feature type="transmembrane region" description="Helical" evidence="2">
    <location>
        <begin position="99"/>
        <end position="122"/>
    </location>
</feature>
<dbReference type="AlphaFoldDB" id="A0A2A9NG21"/>
<keyword evidence="2" id="KW-1133">Transmembrane helix</keyword>
<proteinExistence type="predicted"/>
<dbReference type="Proteomes" id="UP000242287">
    <property type="component" value="Unassembled WGS sequence"/>
</dbReference>
<keyword evidence="2" id="KW-0812">Transmembrane</keyword>
<accession>A0A2A9NG21</accession>
<gene>
    <name evidence="3" type="ORF">AMATHDRAFT_49672</name>
</gene>
<evidence type="ECO:0000313" key="3">
    <source>
        <dbReference type="EMBL" id="PFH48264.1"/>
    </source>
</evidence>
<organism evidence="3 4">
    <name type="scientific">Amanita thiersii Skay4041</name>
    <dbReference type="NCBI Taxonomy" id="703135"/>
    <lineage>
        <taxon>Eukaryota</taxon>
        <taxon>Fungi</taxon>
        <taxon>Dikarya</taxon>
        <taxon>Basidiomycota</taxon>
        <taxon>Agaricomycotina</taxon>
        <taxon>Agaricomycetes</taxon>
        <taxon>Agaricomycetidae</taxon>
        <taxon>Agaricales</taxon>
        <taxon>Pluteineae</taxon>
        <taxon>Amanitaceae</taxon>
        <taxon>Amanita</taxon>
    </lineage>
</organism>
<sequence length="258" mass="28616">MIELINLSTRTLDHISLTTGSNSNSHITERILHQSQEVTVMTVVAGLFVTIHLPVTRTELLAAMPVAMHTSTDSIASPFIASDPQLRIRSRELGTTDSWLPGVAAIGGTLTIIITVLIIQWFRRSQSAIPTQQEIRRSSARPTSLPSVLDCGPIPDNFQESITPDASTRGKFTVPQAETIELPAPQIQLELEAQVVPNNAAYEESERLLQFRMMEQQSLQIQRLQQRLEDLENHFGLDGEDMTVTTDPPSYYTTALNT</sequence>
<name>A0A2A9NG21_9AGAR</name>
<reference evidence="3 4" key="1">
    <citation type="submission" date="2014-02" db="EMBL/GenBank/DDBJ databases">
        <title>Transposable element dynamics among asymbiotic and ectomycorrhizal Amanita fungi.</title>
        <authorList>
            <consortium name="DOE Joint Genome Institute"/>
            <person name="Hess J."/>
            <person name="Skrede I."/>
            <person name="Wolfe B."/>
            <person name="LaButti K."/>
            <person name="Ohm R.A."/>
            <person name="Grigoriev I.V."/>
            <person name="Pringle A."/>
        </authorList>
    </citation>
    <scope>NUCLEOTIDE SEQUENCE [LARGE SCALE GENOMIC DNA]</scope>
    <source>
        <strain evidence="3 4">SKay4041</strain>
    </source>
</reference>
<protein>
    <submittedName>
        <fullName evidence="3">Uncharacterized protein</fullName>
    </submittedName>
</protein>
<dbReference type="EMBL" id="KZ302070">
    <property type="protein sequence ID" value="PFH48264.1"/>
    <property type="molecule type" value="Genomic_DNA"/>
</dbReference>
<feature type="region of interest" description="Disordered" evidence="1">
    <location>
        <begin position="239"/>
        <end position="258"/>
    </location>
</feature>
<evidence type="ECO:0000256" key="1">
    <source>
        <dbReference type="SAM" id="MobiDB-lite"/>
    </source>
</evidence>